<dbReference type="InterPro" id="IPR005064">
    <property type="entry name" value="BUG"/>
</dbReference>
<dbReference type="InterPro" id="IPR042100">
    <property type="entry name" value="Bug_dom1"/>
</dbReference>
<sequence length="331" mass="35453">MFRSVGRARLVPRRVILHGAGVAVLSTAAQAQSGYPQQTVRYINLFVPGGATDILSRAYCAKMSELAGQQFVVENRAGAGGTVGQAAIAKAVPDGYTLGLGSVASLAVAPSLYPSLPYDPARDFTYVSGIWQVPNLLFCNNDLPVRSVPELVSLIRSRPGRYVYGSGGSGTTPHLTMEWFKQRAGLDIIHAPYRGGAPAMVDLMGGRIQLMFDNIPTAIGAVRDKRLRPLAVTGATRSKALPDVPTMMEFYPGFEVTSWGGLVGPAGLPLPVVNRLSGLTKRALESEDLLRIFDDNAATAWWTTPEDFASFRGQQDALFAELVKVSGARVD</sequence>
<proteinExistence type="inferred from homology"/>
<dbReference type="CDD" id="cd13578">
    <property type="entry name" value="PBP2_Bug27"/>
    <property type="match status" value="1"/>
</dbReference>
<evidence type="ECO:0000313" key="3">
    <source>
        <dbReference type="EMBL" id="MBC4017854.1"/>
    </source>
</evidence>
<dbReference type="EMBL" id="JACOMF010000036">
    <property type="protein sequence ID" value="MBC4017854.1"/>
    <property type="molecule type" value="Genomic_DNA"/>
</dbReference>
<keyword evidence="2" id="KW-0732">Signal</keyword>
<feature type="signal peptide" evidence="2">
    <location>
        <begin position="1"/>
        <end position="31"/>
    </location>
</feature>
<dbReference type="PANTHER" id="PTHR42928">
    <property type="entry name" value="TRICARBOXYLATE-BINDING PROTEIN"/>
    <property type="match status" value="1"/>
</dbReference>
<comment type="caution">
    <text evidence="3">The sequence shown here is derived from an EMBL/GenBank/DDBJ whole genome shotgun (WGS) entry which is preliminary data.</text>
</comment>
<organism evidence="3 4">
    <name type="scientific">Siccirubricoccus deserti</name>
    <dbReference type="NCBI Taxonomy" id="2013562"/>
    <lineage>
        <taxon>Bacteria</taxon>
        <taxon>Pseudomonadati</taxon>
        <taxon>Pseudomonadota</taxon>
        <taxon>Alphaproteobacteria</taxon>
        <taxon>Acetobacterales</taxon>
        <taxon>Roseomonadaceae</taxon>
        <taxon>Siccirubricoccus</taxon>
    </lineage>
</organism>
<gene>
    <name evidence="3" type="ORF">H7965_21350</name>
</gene>
<reference evidence="3" key="1">
    <citation type="submission" date="2020-08" db="EMBL/GenBank/DDBJ databases">
        <authorList>
            <person name="Hu Y."/>
            <person name="Nguyen S.V."/>
            <person name="Li F."/>
            <person name="Fanning S."/>
        </authorList>
    </citation>
    <scope>NUCLEOTIDE SEQUENCE</scope>
    <source>
        <strain evidence="3">SYSU D8009</strain>
    </source>
</reference>
<dbReference type="PIRSF" id="PIRSF017082">
    <property type="entry name" value="YflP"/>
    <property type="match status" value="1"/>
</dbReference>
<protein>
    <submittedName>
        <fullName evidence="3">Tripartite tricarboxylate transporter substrate binding protein</fullName>
    </submittedName>
</protein>
<dbReference type="Gene3D" id="3.40.190.10">
    <property type="entry name" value="Periplasmic binding protein-like II"/>
    <property type="match status" value="1"/>
</dbReference>
<dbReference type="AlphaFoldDB" id="A0A9X0R1N9"/>
<name>A0A9X0R1N9_9PROT</name>
<keyword evidence="4" id="KW-1185">Reference proteome</keyword>
<dbReference type="RefSeq" id="WP_186772604.1">
    <property type="nucleotide sequence ID" value="NZ_JACOMF010000036.1"/>
</dbReference>
<dbReference type="Proteomes" id="UP000600101">
    <property type="component" value="Unassembled WGS sequence"/>
</dbReference>
<accession>A0A9X0R1N9</accession>
<evidence type="ECO:0000313" key="4">
    <source>
        <dbReference type="Proteomes" id="UP000600101"/>
    </source>
</evidence>
<feature type="chain" id="PRO_5040803551" evidence="2">
    <location>
        <begin position="32"/>
        <end position="331"/>
    </location>
</feature>
<dbReference type="SUPFAM" id="SSF53850">
    <property type="entry name" value="Periplasmic binding protein-like II"/>
    <property type="match status" value="1"/>
</dbReference>
<dbReference type="PANTHER" id="PTHR42928:SF5">
    <property type="entry name" value="BLR1237 PROTEIN"/>
    <property type="match status" value="1"/>
</dbReference>
<evidence type="ECO:0000256" key="1">
    <source>
        <dbReference type="ARBA" id="ARBA00006987"/>
    </source>
</evidence>
<dbReference type="Gene3D" id="3.40.190.150">
    <property type="entry name" value="Bordetella uptake gene, domain 1"/>
    <property type="match status" value="1"/>
</dbReference>
<comment type="similarity">
    <text evidence="1">Belongs to the UPF0065 (bug) family.</text>
</comment>
<evidence type="ECO:0000256" key="2">
    <source>
        <dbReference type="SAM" id="SignalP"/>
    </source>
</evidence>
<dbReference type="Pfam" id="PF03401">
    <property type="entry name" value="TctC"/>
    <property type="match status" value="1"/>
</dbReference>